<accession>A0A0P0WVF3</accession>
<keyword evidence="3" id="KW-1185">Reference proteome</keyword>
<dbReference type="Proteomes" id="UP000059680">
    <property type="component" value="Chromosome 6"/>
</dbReference>
<dbReference type="PaxDb" id="39947-A0A0P0WVF3"/>
<reference evidence="3" key="1">
    <citation type="journal article" date="2005" name="Nature">
        <title>The map-based sequence of the rice genome.</title>
        <authorList>
            <consortium name="International rice genome sequencing project (IRGSP)"/>
            <person name="Matsumoto T."/>
            <person name="Wu J."/>
            <person name="Kanamori H."/>
            <person name="Katayose Y."/>
            <person name="Fujisawa M."/>
            <person name="Namiki N."/>
            <person name="Mizuno H."/>
            <person name="Yamamoto K."/>
            <person name="Antonio B.A."/>
            <person name="Baba T."/>
            <person name="Sakata K."/>
            <person name="Nagamura Y."/>
            <person name="Aoki H."/>
            <person name="Arikawa K."/>
            <person name="Arita K."/>
            <person name="Bito T."/>
            <person name="Chiden Y."/>
            <person name="Fujitsuka N."/>
            <person name="Fukunaka R."/>
            <person name="Hamada M."/>
            <person name="Harada C."/>
            <person name="Hayashi A."/>
            <person name="Hijishita S."/>
            <person name="Honda M."/>
            <person name="Hosokawa S."/>
            <person name="Ichikawa Y."/>
            <person name="Idonuma A."/>
            <person name="Iijima M."/>
            <person name="Ikeda M."/>
            <person name="Ikeno M."/>
            <person name="Ito K."/>
            <person name="Ito S."/>
            <person name="Ito T."/>
            <person name="Ito Y."/>
            <person name="Ito Y."/>
            <person name="Iwabuchi A."/>
            <person name="Kamiya K."/>
            <person name="Karasawa W."/>
            <person name="Kurita K."/>
            <person name="Katagiri S."/>
            <person name="Kikuta A."/>
            <person name="Kobayashi H."/>
            <person name="Kobayashi N."/>
            <person name="Machita K."/>
            <person name="Maehara T."/>
            <person name="Masukawa M."/>
            <person name="Mizubayashi T."/>
            <person name="Mukai Y."/>
            <person name="Nagasaki H."/>
            <person name="Nagata Y."/>
            <person name="Naito S."/>
            <person name="Nakashima M."/>
            <person name="Nakama Y."/>
            <person name="Nakamichi Y."/>
            <person name="Nakamura M."/>
            <person name="Meguro A."/>
            <person name="Negishi M."/>
            <person name="Ohta I."/>
            <person name="Ohta T."/>
            <person name="Okamoto M."/>
            <person name="Ono N."/>
            <person name="Saji S."/>
            <person name="Sakaguchi M."/>
            <person name="Sakai K."/>
            <person name="Shibata M."/>
            <person name="Shimokawa T."/>
            <person name="Song J."/>
            <person name="Takazaki Y."/>
            <person name="Terasawa K."/>
            <person name="Tsugane M."/>
            <person name="Tsuji K."/>
            <person name="Ueda S."/>
            <person name="Waki K."/>
            <person name="Yamagata H."/>
            <person name="Yamamoto M."/>
            <person name="Yamamoto S."/>
            <person name="Yamane H."/>
            <person name="Yoshiki S."/>
            <person name="Yoshihara R."/>
            <person name="Yukawa K."/>
            <person name="Zhong H."/>
            <person name="Yano M."/>
            <person name="Yuan Q."/>
            <person name="Ouyang S."/>
            <person name="Liu J."/>
            <person name="Jones K.M."/>
            <person name="Gansberger K."/>
            <person name="Moffat K."/>
            <person name="Hill J."/>
            <person name="Bera J."/>
            <person name="Fadrosh D."/>
            <person name="Jin S."/>
            <person name="Johri S."/>
            <person name="Kim M."/>
            <person name="Overton L."/>
            <person name="Reardon M."/>
            <person name="Tsitrin T."/>
            <person name="Vuong H."/>
            <person name="Weaver B."/>
            <person name="Ciecko A."/>
            <person name="Tallon L."/>
            <person name="Jackson J."/>
            <person name="Pai G."/>
            <person name="Aken S.V."/>
            <person name="Utterback T."/>
            <person name="Reidmuller S."/>
            <person name="Feldblyum T."/>
            <person name="Hsiao J."/>
            <person name="Zismann V."/>
            <person name="Iobst S."/>
            <person name="de Vazeille A.R."/>
            <person name="Buell C.R."/>
            <person name="Ying K."/>
            <person name="Li Y."/>
            <person name="Lu T."/>
            <person name="Huang Y."/>
            <person name="Zhao Q."/>
            <person name="Feng Q."/>
            <person name="Zhang L."/>
            <person name="Zhu J."/>
            <person name="Weng Q."/>
            <person name="Mu J."/>
            <person name="Lu Y."/>
            <person name="Fan D."/>
            <person name="Liu Y."/>
            <person name="Guan J."/>
            <person name="Zhang Y."/>
            <person name="Yu S."/>
            <person name="Liu X."/>
            <person name="Zhang Y."/>
            <person name="Hong G."/>
            <person name="Han B."/>
            <person name="Choisne N."/>
            <person name="Demange N."/>
            <person name="Orjeda G."/>
            <person name="Samain S."/>
            <person name="Cattolico L."/>
            <person name="Pelletier E."/>
            <person name="Couloux A."/>
            <person name="Segurens B."/>
            <person name="Wincker P."/>
            <person name="D'Hont A."/>
            <person name="Scarpelli C."/>
            <person name="Weissenbach J."/>
            <person name="Salanoubat M."/>
            <person name="Quetier F."/>
            <person name="Yu Y."/>
            <person name="Kim H.R."/>
            <person name="Rambo T."/>
            <person name="Currie J."/>
            <person name="Collura K."/>
            <person name="Luo M."/>
            <person name="Yang T."/>
            <person name="Ammiraju J.S.S."/>
            <person name="Engler F."/>
            <person name="Soderlund C."/>
            <person name="Wing R.A."/>
            <person name="Palmer L.E."/>
            <person name="de la Bastide M."/>
            <person name="Spiegel L."/>
            <person name="Nascimento L."/>
            <person name="Zutavern T."/>
            <person name="O'Shaughnessy A."/>
            <person name="Dike S."/>
            <person name="Dedhia N."/>
            <person name="Preston R."/>
            <person name="Balija V."/>
            <person name="McCombie W.R."/>
            <person name="Chow T."/>
            <person name="Chen H."/>
            <person name="Chung M."/>
            <person name="Chen C."/>
            <person name="Shaw J."/>
            <person name="Wu H."/>
            <person name="Hsiao K."/>
            <person name="Chao Y."/>
            <person name="Chu M."/>
            <person name="Cheng C."/>
            <person name="Hour A."/>
            <person name="Lee P."/>
            <person name="Lin S."/>
            <person name="Lin Y."/>
            <person name="Liou J."/>
            <person name="Liu S."/>
            <person name="Hsing Y."/>
            <person name="Raghuvanshi S."/>
            <person name="Mohanty A."/>
            <person name="Bharti A.K."/>
            <person name="Gaur A."/>
            <person name="Gupta V."/>
            <person name="Kumar D."/>
            <person name="Ravi V."/>
            <person name="Vij S."/>
            <person name="Kapur A."/>
            <person name="Khurana P."/>
            <person name="Khurana P."/>
            <person name="Khurana J.P."/>
            <person name="Tyagi A.K."/>
            <person name="Gaikwad K."/>
            <person name="Singh A."/>
            <person name="Dalal V."/>
            <person name="Srivastava S."/>
            <person name="Dixit A."/>
            <person name="Pal A.K."/>
            <person name="Ghazi I.A."/>
            <person name="Yadav M."/>
            <person name="Pandit A."/>
            <person name="Bhargava A."/>
            <person name="Sureshbabu K."/>
            <person name="Batra K."/>
            <person name="Sharma T.R."/>
            <person name="Mohapatra T."/>
            <person name="Singh N.K."/>
            <person name="Messing J."/>
            <person name="Nelson A.B."/>
            <person name="Fuks G."/>
            <person name="Kavchok S."/>
            <person name="Keizer G."/>
            <person name="Linton E."/>
            <person name="Llaca V."/>
            <person name="Song R."/>
            <person name="Tanyolac B."/>
            <person name="Young S."/>
            <person name="Ho-Il K."/>
            <person name="Hahn J.H."/>
            <person name="Sangsakoo G."/>
            <person name="Vanavichit A."/>
            <person name="de Mattos Luiz.A.T."/>
            <person name="Zimmer P.D."/>
            <person name="Malone G."/>
            <person name="Dellagostin O."/>
            <person name="de Oliveira A.C."/>
            <person name="Bevan M."/>
            <person name="Bancroft I."/>
            <person name="Minx P."/>
            <person name="Cordum H."/>
            <person name="Wilson R."/>
            <person name="Cheng Z."/>
            <person name="Jin W."/>
            <person name="Jiang J."/>
            <person name="Leong S.A."/>
            <person name="Iwama H."/>
            <person name="Gojobori T."/>
            <person name="Itoh T."/>
            <person name="Niimura Y."/>
            <person name="Fujii Y."/>
            <person name="Habara T."/>
            <person name="Sakai H."/>
            <person name="Sato Y."/>
            <person name="Wilson G."/>
            <person name="Kumar K."/>
            <person name="McCouch S."/>
            <person name="Juretic N."/>
            <person name="Hoen D."/>
            <person name="Wright S."/>
            <person name="Bruskiewich R."/>
            <person name="Bureau T."/>
            <person name="Miyao A."/>
            <person name="Hirochika H."/>
            <person name="Nishikawa T."/>
            <person name="Kadowaki K."/>
            <person name="Sugiura M."/>
            <person name="Burr B."/>
            <person name="Sasaki T."/>
        </authorList>
    </citation>
    <scope>NUCLEOTIDE SEQUENCE [LARGE SCALE GENOMIC DNA]</scope>
    <source>
        <strain evidence="3">cv. Nipponbare</strain>
    </source>
</reference>
<gene>
    <name evidence="2" type="ordered locus">Os06g0268201</name>
    <name evidence="2" type="ORF">OSNPB_060268201</name>
</gene>
<sequence length="73" mass="7944">MGVRRGRRIPSIRRRRRWARRCAARSAAPVDLAAAQVEMLPSAGEQGRGKPEEWMRDGRAAMGGDAGGGSGRR</sequence>
<organism evidence="2 3">
    <name type="scientific">Oryza sativa subsp. japonica</name>
    <name type="common">Rice</name>
    <dbReference type="NCBI Taxonomy" id="39947"/>
    <lineage>
        <taxon>Eukaryota</taxon>
        <taxon>Viridiplantae</taxon>
        <taxon>Streptophyta</taxon>
        <taxon>Embryophyta</taxon>
        <taxon>Tracheophyta</taxon>
        <taxon>Spermatophyta</taxon>
        <taxon>Magnoliopsida</taxon>
        <taxon>Liliopsida</taxon>
        <taxon>Poales</taxon>
        <taxon>Poaceae</taxon>
        <taxon>BOP clade</taxon>
        <taxon>Oryzoideae</taxon>
        <taxon>Oryzeae</taxon>
        <taxon>Oryzinae</taxon>
        <taxon>Oryza</taxon>
        <taxon>Oryza sativa</taxon>
    </lineage>
</organism>
<dbReference type="AlphaFoldDB" id="A0A0P0WVF3"/>
<protein>
    <submittedName>
        <fullName evidence="2">Os06g0268201 protein</fullName>
    </submittedName>
</protein>
<evidence type="ECO:0000313" key="2">
    <source>
        <dbReference type="EMBL" id="BAS97165.1"/>
    </source>
</evidence>
<feature type="region of interest" description="Disordered" evidence="1">
    <location>
        <begin position="39"/>
        <end position="73"/>
    </location>
</feature>
<feature type="compositionally biased region" description="Gly residues" evidence="1">
    <location>
        <begin position="64"/>
        <end position="73"/>
    </location>
</feature>
<evidence type="ECO:0000313" key="3">
    <source>
        <dbReference type="Proteomes" id="UP000059680"/>
    </source>
</evidence>
<name>A0A0P0WVF3_ORYSJ</name>
<dbReference type="InParanoid" id="A0A0P0WVF3"/>
<evidence type="ECO:0000256" key="1">
    <source>
        <dbReference type="SAM" id="MobiDB-lite"/>
    </source>
</evidence>
<dbReference type="EMBL" id="AP014962">
    <property type="protein sequence ID" value="BAS97165.1"/>
    <property type="molecule type" value="Genomic_DNA"/>
</dbReference>
<reference evidence="2 3" key="3">
    <citation type="journal article" date="2013" name="Rice">
        <title>Improvement of the Oryza sativa Nipponbare reference genome using next generation sequence and optical map data.</title>
        <authorList>
            <person name="Kawahara Y."/>
            <person name="de la Bastide M."/>
            <person name="Hamilton J.P."/>
            <person name="Kanamori H."/>
            <person name="McCombie W.R."/>
            <person name="Ouyang S."/>
            <person name="Schwartz D.C."/>
            <person name="Tanaka T."/>
            <person name="Wu J."/>
            <person name="Zhou S."/>
            <person name="Childs K.L."/>
            <person name="Davidson R.M."/>
            <person name="Lin H."/>
            <person name="Quesada-Ocampo L."/>
            <person name="Vaillancourt B."/>
            <person name="Sakai H."/>
            <person name="Lee S.S."/>
            <person name="Kim J."/>
            <person name="Numa H."/>
            <person name="Itoh T."/>
            <person name="Buell C.R."/>
            <person name="Matsumoto T."/>
        </authorList>
    </citation>
    <scope>NUCLEOTIDE SEQUENCE [LARGE SCALE GENOMIC DNA]</scope>
    <source>
        <strain evidence="3">cv. Nipponbare</strain>
    </source>
</reference>
<feature type="compositionally biased region" description="Basic and acidic residues" evidence="1">
    <location>
        <begin position="47"/>
        <end position="59"/>
    </location>
</feature>
<reference evidence="2 3" key="2">
    <citation type="journal article" date="2013" name="Plant Cell Physiol.">
        <title>Rice Annotation Project Database (RAP-DB): an integrative and interactive database for rice genomics.</title>
        <authorList>
            <person name="Sakai H."/>
            <person name="Lee S.S."/>
            <person name="Tanaka T."/>
            <person name="Numa H."/>
            <person name="Kim J."/>
            <person name="Kawahara Y."/>
            <person name="Wakimoto H."/>
            <person name="Yang C.C."/>
            <person name="Iwamoto M."/>
            <person name="Abe T."/>
            <person name="Yamada Y."/>
            <person name="Muto A."/>
            <person name="Inokuchi H."/>
            <person name="Ikemura T."/>
            <person name="Matsumoto T."/>
            <person name="Sasaki T."/>
            <person name="Itoh T."/>
        </authorList>
    </citation>
    <scope>NUCLEOTIDE SEQUENCE [LARGE SCALE GENOMIC DNA]</scope>
    <source>
        <strain evidence="3">cv. Nipponbare</strain>
    </source>
</reference>
<proteinExistence type="predicted"/>